<evidence type="ECO:0000256" key="1">
    <source>
        <dbReference type="NCBIfam" id="TIGR03369"/>
    </source>
</evidence>
<dbReference type="NCBIfam" id="TIGR03369">
    <property type="entry name" value="cellulose_bcsE"/>
    <property type="match status" value="1"/>
</dbReference>
<evidence type="ECO:0000313" key="2">
    <source>
        <dbReference type="EMBL" id="PPL17597.1"/>
    </source>
</evidence>
<dbReference type="InterPro" id="IPR017745">
    <property type="entry name" value="BcsE"/>
</dbReference>
<gene>
    <name evidence="2" type="ORF">UN63_04735</name>
</gene>
<name>A0A2P5TPK7_9GAMM</name>
<dbReference type="RefSeq" id="WP_104485629.1">
    <property type="nucleotide sequence ID" value="NZ_BMYB01000009.1"/>
</dbReference>
<dbReference type="GO" id="GO:0035438">
    <property type="term" value="F:cyclic-di-GMP binding"/>
    <property type="evidence" value="ECO:0007669"/>
    <property type="project" value="InterPro"/>
</dbReference>
<dbReference type="AlphaFoldDB" id="A0A2P5TPK7"/>
<accession>A0A2P5TPK7</accession>
<proteinExistence type="predicted"/>
<comment type="caution">
    <text evidence="2">The sequence shown here is derived from an EMBL/GenBank/DDBJ whole genome shotgun (WGS) entry which is preliminary data.</text>
</comment>
<dbReference type="Proteomes" id="UP000242231">
    <property type="component" value="Unassembled WGS sequence"/>
</dbReference>
<dbReference type="OrthoDB" id="5840260at2"/>
<keyword evidence="3" id="KW-1185">Reference proteome</keyword>
<protein>
    <recommendedName>
        <fullName evidence="1">Cellulose biosynthesis protein BcsE</fullName>
    </recommendedName>
</protein>
<sequence length="515" mass="57538">MTSSFPLGIRLLWDELQLMQAPGLYWVHADRQADATSLCRQVIGCQSAETRAALICAGSSPAEIVEGLGDVGPQALPLFSLPEDGRALMQLREDLMRGLKPRGRLLLLCAPARLWQDDVERKRLHGWLSGMKRWLGKQGCTLLIVSHGSGSGSLDTALLTEYGTLSGLVRLRWQQDQHAYEVAFWCNQGGVSANQKLALTPDGLGWQVREEDRQQPQPRNDEHLILCQKKVLEGGVALTDHWRLFDSNEALAEAGQEAQAATLVFSLQYSQNIEELTRKIHGLRRRCGKGLKLVVREMAVSLRQADERMLLACGANLVVSHHVPLSRFLTQLEGIQGQDFVRHVPSDMDPLLNALKPLRLKGVIRHERFCAALTELMAHPLLPEDGKGVLVALQPEPGLMAVQALTLCRINRDGDLATVADDCLFLFLFSCVINDLDLALNHVFRLPVDGLFRQRKVWHQDGHILDQLQKIRRQQAPEWLPAQVVDESDVGQLVTPDAPARRQPQAIRLPVFREE</sequence>
<dbReference type="Pfam" id="PF10995">
    <property type="entry name" value="CBP_BcsE"/>
    <property type="match status" value="1"/>
</dbReference>
<evidence type="ECO:0000313" key="3">
    <source>
        <dbReference type="Proteomes" id="UP000242231"/>
    </source>
</evidence>
<organism evidence="2 3">
    <name type="scientific">Oceanisphaera arctica</name>
    <dbReference type="NCBI Taxonomy" id="641510"/>
    <lineage>
        <taxon>Bacteria</taxon>
        <taxon>Pseudomonadati</taxon>
        <taxon>Pseudomonadota</taxon>
        <taxon>Gammaproteobacteria</taxon>
        <taxon>Aeromonadales</taxon>
        <taxon>Aeromonadaceae</taxon>
        <taxon>Oceanisphaera</taxon>
    </lineage>
</organism>
<dbReference type="EMBL" id="MPZM01000006">
    <property type="protein sequence ID" value="PPL17597.1"/>
    <property type="molecule type" value="Genomic_DNA"/>
</dbReference>
<reference evidence="3" key="1">
    <citation type="submission" date="2016-11" db="EMBL/GenBank/DDBJ databases">
        <authorList>
            <person name="Sisinthy S."/>
            <person name="Ara S."/>
            <person name="Gundlapally S.R."/>
        </authorList>
    </citation>
    <scope>NUCLEOTIDE SEQUENCE [LARGE SCALE GENOMIC DNA]</scope>
    <source>
        <strain evidence="3">V1-41</strain>
    </source>
</reference>